<comment type="caution">
    <text evidence="2">The sequence shown here is derived from an EMBL/GenBank/DDBJ whole genome shotgun (WGS) entry which is preliminary data.</text>
</comment>
<evidence type="ECO:0000256" key="1">
    <source>
        <dbReference type="SAM" id="SignalP"/>
    </source>
</evidence>
<organism evidence="2 3">
    <name type="scientific">Candidatus Zambryskibacteria bacterium RIFCSPLOWO2_02_FULL_39_14</name>
    <dbReference type="NCBI Taxonomy" id="1802769"/>
    <lineage>
        <taxon>Bacteria</taxon>
        <taxon>Candidatus Zambryskiibacteriota</taxon>
    </lineage>
</organism>
<accession>A0A1G2UIL0</accession>
<evidence type="ECO:0000313" key="2">
    <source>
        <dbReference type="EMBL" id="OHB09258.1"/>
    </source>
</evidence>
<proteinExistence type="predicted"/>
<keyword evidence="1" id="KW-0732">Signal</keyword>
<feature type="chain" id="PRO_5009584741" evidence="1">
    <location>
        <begin position="21"/>
        <end position="150"/>
    </location>
</feature>
<dbReference type="AlphaFoldDB" id="A0A1G2UIL0"/>
<dbReference type="Proteomes" id="UP000177096">
    <property type="component" value="Unassembled WGS sequence"/>
</dbReference>
<dbReference type="EMBL" id="MHWM01000008">
    <property type="protein sequence ID" value="OHB09258.1"/>
    <property type="molecule type" value="Genomic_DNA"/>
</dbReference>
<protein>
    <submittedName>
        <fullName evidence="2">Uncharacterized protein</fullName>
    </submittedName>
</protein>
<name>A0A1G2UIL0_9BACT</name>
<sequence length="150" mass="16825">MKNLLIVALLVIVSASSAKAQVEVKMDTEGPVPIVTVWHPGFTQMCRNLAQKLEAPEGTEAIRFQPKSLPPSRARYLGDVWVASIDRTDKKIEVPATELPEVLHRVRGEVVKTIFSARCGLKDSYFYSTEDMVFVMINRSDAELLHKSIR</sequence>
<gene>
    <name evidence="2" type="ORF">A3I86_00415</name>
</gene>
<reference evidence="2 3" key="1">
    <citation type="journal article" date="2016" name="Nat. Commun.">
        <title>Thousands of microbial genomes shed light on interconnected biogeochemical processes in an aquifer system.</title>
        <authorList>
            <person name="Anantharaman K."/>
            <person name="Brown C.T."/>
            <person name="Hug L.A."/>
            <person name="Sharon I."/>
            <person name="Castelle C.J."/>
            <person name="Probst A.J."/>
            <person name="Thomas B.C."/>
            <person name="Singh A."/>
            <person name="Wilkins M.J."/>
            <person name="Karaoz U."/>
            <person name="Brodie E.L."/>
            <person name="Williams K.H."/>
            <person name="Hubbard S.S."/>
            <person name="Banfield J.F."/>
        </authorList>
    </citation>
    <scope>NUCLEOTIDE SEQUENCE [LARGE SCALE GENOMIC DNA]</scope>
</reference>
<evidence type="ECO:0000313" key="3">
    <source>
        <dbReference type="Proteomes" id="UP000177096"/>
    </source>
</evidence>
<feature type="signal peptide" evidence="1">
    <location>
        <begin position="1"/>
        <end position="20"/>
    </location>
</feature>